<evidence type="ECO:0000256" key="2">
    <source>
        <dbReference type="ARBA" id="ARBA00022692"/>
    </source>
</evidence>
<feature type="transmembrane region" description="Helical" evidence="6">
    <location>
        <begin position="400"/>
        <end position="425"/>
    </location>
</feature>
<accession>A0AAN7B1Q6</accession>
<evidence type="ECO:0000313" key="8">
    <source>
        <dbReference type="EMBL" id="KAK4209496.1"/>
    </source>
</evidence>
<reference evidence="8" key="2">
    <citation type="submission" date="2023-05" db="EMBL/GenBank/DDBJ databases">
        <authorList>
            <consortium name="Lawrence Berkeley National Laboratory"/>
            <person name="Steindorff A."/>
            <person name="Hensen N."/>
            <person name="Bonometti L."/>
            <person name="Westerberg I."/>
            <person name="Brannstrom I.O."/>
            <person name="Guillou S."/>
            <person name="Cros-Aarteil S."/>
            <person name="Calhoun S."/>
            <person name="Haridas S."/>
            <person name="Kuo A."/>
            <person name="Mondo S."/>
            <person name="Pangilinan J."/>
            <person name="Riley R."/>
            <person name="Labutti K."/>
            <person name="Andreopoulos B."/>
            <person name="Lipzen A."/>
            <person name="Chen C."/>
            <person name="Yanf M."/>
            <person name="Daum C."/>
            <person name="Ng V."/>
            <person name="Clum A."/>
            <person name="Ohm R."/>
            <person name="Martin F."/>
            <person name="Silar P."/>
            <person name="Natvig D."/>
            <person name="Lalanne C."/>
            <person name="Gautier V."/>
            <person name="Ament-Velasquez S.L."/>
            <person name="Kruys A."/>
            <person name="Hutchinson M.I."/>
            <person name="Powell A.J."/>
            <person name="Barry K."/>
            <person name="Miller A.N."/>
            <person name="Grigoriev I.V."/>
            <person name="Debuchy R."/>
            <person name="Gladieux P."/>
            <person name="Thoren M.H."/>
            <person name="Johannesson H."/>
        </authorList>
    </citation>
    <scope>NUCLEOTIDE SEQUENCE</scope>
    <source>
        <strain evidence="8">PSN293</strain>
    </source>
</reference>
<comment type="caution">
    <text evidence="8">The sequence shown here is derived from an EMBL/GenBank/DDBJ whole genome shotgun (WGS) entry which is preliminary data.</text>
</comment>
<dbReference type="InterPro" id="IPR020846">
    <property type="entry name" value="MFS_dom"/>
</dbReference>
<feature type="transmembrane region" description="Helical" evidence="6">
    <location>
        <begin position="375"/>
        <end position="394"/>
    </location>
</feature>
<feature type="transmembrane region" description="Helical" evidence="6">
    <location>
        <begin position="238"/>
        <end position="258"/>
    </location>
</feature>
<feature type="transmembrane region" description="Helical" evidence="6">
    <location>
        <begin position="350"/>
        <end position="368"/>
    </location>
</feature>
<proteinExistence type="predicted"/>
<gene>
    <name evidence="8" type="ORF">QBC37DRAFT_404276</name>
</gene>
<keyword evidence="3 6" id="KW-1133">Transmembrane helix</keyword>
<feature type="transmembrane region" description="Helical" evidence="6">
    <location>
        <begin position="83"/>
        <end position="102"/>
    </location>
</feature>
<dbReference type="PANTHER" id="PTHR42718:SF27">
    <property type="entry name" value="TRANSPORTER, PUTATIVE-RELATED"/>
    <property type="match status" value="1"/>
</dbReference>
<feature type="transmembrane region" description="Helical" evidence="6">
    <location>
        <begin position="165"/>
        <end position="184"/>
    </location>
</feature>
<evidence type="ECO:0000256" key="5">
    <source>
        <dbReference type="SAM" id="MobiDB-lite"/>
    </source>
</evidence>
<dbReference type="PROSITE" id="PS50850">
    <property type="entry name" value="MFS"/>
    <property type="match status" value="1"/>
</dbReference>
<sequence length="516" mass="54734">MANTNQHPGYRLDDLITPDISESPTPDRERIYAPAFKGAFIVALLSTSGFLSSMSTGLLTTSIPRMSVELSVRPQESYWPTSVYGLTSGACLLLAGAIADVVGSKRIFLAGSFLMAVFVLASGLANAGNQLVGFRALQGIANAMCLPTTVSLLTGSVPPGRRRNIGVGCAGLAQPLGFSVGLVMGGVFMETVGWRVGWYIVSGILFFIVPAGAYLLPSDDLTLAEPASWKALRTKIDWVGVGIACSCLATLALGLLQISASESSPGNPSVVAPLAISGALMPTFVYWMGYAQRRGWPVLIPNELWRQLPFTGICVIVLLSYAVLNTLELFTTLFFQNVQALDALQSSLRLLPSVIVGMICNICTGTFIHRIRPLYLVLGSSVLCAGAPLLMAIIDPAWPYWYAAFPAQLLLPLSVDVLFCVGVLVTSEMFPENTQALAGAVFNTCSQMGSAIGLAVLGVIADRVTEGSHYEDKAGPEALGKGYSAGFWACFAFMVCTCVVAVASMRTLKKVGVKQD</sequence>
<evidence type="ECO:0000313" key="9">
    <source>
        <dbReference type="Proteomes" id="UP001301769"/>
    </source>
</evidence>
<dbReference type="Gene3D" id="1.20.1250.20">
    <property type="entry name" value="MFS general substrate transporter like domains"/>
    <property type="match status" value="1"/>
</dbReference>
<protein>
    <submittedName>
        <fullName evidence="8">Major facilitator superfamily domain-containing protein</fullName>
    </submittedName>
</protein>
<feature type="transmembrane region" description="Helical" evidence="6">
    <location>
        <begin position="131"/>
        <end position="153"/>
    </location>
</feature>
<dbReference type="EMBL" id="MU858203">
    <property type="protein sequence ID" value="KAK4209496.1"/>
    <property type="molecule type" value="Genomic_DNA"/>
</dbReference>
<evidence type="ECO:0000256" key="6">
    <source>
        <dbReference type="SAM" id="Phobius"/>
    </source>
</evidence>
<comment type="subcellular location">
    <subcellularLocation>
        <location evidence="1">Membrane</location>
        <topology evidence="1">Multi-pass membrane protein</topology>
    </subcellularLocation>
</comment>
<feature type="domain" description="Major facilitator superfamily (MFS) profile" evidence="7">
    <location>
        <begin position="41"/>
        <end position="515"/>
    </location>
</feature>
<name>A0AAN7B1Q6_9PEZI</name>
<feature type="region of interest" description="Disordered" evidence="5">
    <location>
        <begin position="1"/>
        <end position="25"/>
    </location>
</feature>
<evidence type="ECO:0000259" key="7">
    <source>
        <dbReference type="PROSITE" id="PS50850"/>
    </source>
</evidence>
<feature type="transmembrane region" description="Helical" evidence="6">
    <location>
        <begin position="270"/>
        <end position="289"/>
    </location>
</feature>
<feature type="transmembrane region" description="Helical" evidence="6">
    <location>
        <begin position="310"/>
        <end position="330"/>
    </location>
</feature>
<feature type="transmembrane region" description="Helical" evidence="6">
    <location>
        <begin position="485"/>
        <end position="505"/>
    </location>
</feature>
<evidence type="ECO:0000256" key="4">
    <source>
        <dbReference type="ARBA" id="ARBA00023136"/>
    </source>
</evidence>
<dbReference type="PANTHER" id="PTHR42718">
    <property type="entry name" value="MAJOR FACILITATOR SUPERFAMILY MULTIDRUG TRANSPORTER MFSC"/>
    <property type="match status" value="1"/>
</dbReference>
<dbReference type="Proteomes" id="UP001301769">
    <property type="component" value="Unassembled WGS sequence"/>
</dbReference>
<dbReference type="GO" id="GO:0022857">
    <property type="term" value="F:transmembrane transporter activity"/>
    <property type="evidence" value="ECO:0007669"/>
    <property type="project" value="InterPro"/>
</dbReference>
<dbReference type="Gene3D" id="1.20.1720.10">
    <property type="entry name" value="Multidrug resistance protein D"/>
    <property type="match status" value="1"/>
</dbReference>
<dbReference type="InterPro" id="IPR036259">
    <property type="entry name" value="MFS_trans_sf"/>
</dbReference>
<keyword evidence="4 6" id="KW-0472">Membrane</keyword>
<keyword evidence="2 6" id="KW-0812">Transmembrane</keyword>
<dbReference type="AlphaFoldDB" id="A0AAN7B1Q6"/>
<feature type="transmembrane region" description="Helical" evidence="6">
    <location>
        <begin position="196"/>
        <end position="217"/>
    </location>
</feature>
<evidence type="ECO:0000256" key="3">
    <source>
        <dbReference type="ARBA" id="ARBA00022989"/>
    </source>
</evidence>
<feature type="transmembrane region" description="Helical" evidence="6">
    <location>
        <begin position="38"/>
        <end position="63"/>
    </location>
</feature>
<dbReference type="SUPFAM" id="SSF103473">
    <property type="entry name" value="MFS general substrate transporter"/>
    <property type="match status" value="1"/>
</dbReference>
<dbReference type="InterPro" id="IPR011701">
    <property type="entry name" value="MFS"/>
</dbReference>
<feature type="transmembrane region" description="Helical" evidence="6">
    <location>
        <begin position="107"/>
        <end position="125"/>
    </location>
</feature>
<evidence type="ECO:0000256" key="1">
    <source>
        <dbReference type="ARBA" id="ARBA00004141"/>
    </source>
</evidence>
<reference evidence="8" key="1">
    <citation type="journal article" date="2023" name="Mol. Phylogenet. Evol.">
        <title>Genome-scale phylogeny and comparative genomics of the fungal order Sordariales.</title>
        <authorList>
            <person name="Hensen N."/>
            <person name="Bonometti L."/>
            <person name="Westerberg I."/>
            <person name="Brannstrom I.O."/>
            <person name="Guillou S."/>
            <person name="Cros-Aarteil S."/>
            <person name="Calhoun S."/>
            <person name="Haridas S."/>
            <person name="Kuo A."/>
            <person name="Mondo S."/>
            <person name="Pangilinan J."/>
            <person name="Riley R."/>
            <person name="LaButti K."/>
            <person name="Andreopoulos B."/>
            <person name="Lipzen A."/>
            <person name="Chen C."/>
            <person name="Yan M."/>
            <person name="Daum C."/>
            <person name="Ng V."/>
            <person name="Clum A."/>
            <person name="Steindorff A."/>
            <person name="Ohm R.A."/>
            <person name="Martin F."/>
            <person name="Silar P."/>
            <person name="Natvig D.O."/>
            <person name="Lalanne C."/>
            <person name="Gautier V."/>
            <person name="Ament-Velasquez S.L."/>
            <person name="Kruys A."/>
            <person name="Hutchinson M.I."/>
            <person name="Powell A.J."/>
            <person name="Barry K."/>
            <person name="Miller A.N."/>
            <person name="Grigoriev I.V."/>
            <person name="Debuchy R."/>
            <person name="Gladieux P."/>
            <person name="Hiltunen Thoren M."/>
            <person name="Johannesson H."/>
        </authorList>
    </citation>
    <scope>NUCLEOTIDE SEQUENCE</scope>
    <source>
        <strain evidence="8">PSN293</strain>
    </source>
</reference>
<feature type="transmembrane region" description="Helical" evidence="6">
    <location>
        <begin position="437"/>
        <end position="461"/>
    </location>
</feature>
<dbReference type="GO" id="GO:0016020">
    <property type="term" value="C:membrane"/>
    <property type="evidence" value="ECO:0007669"/>
    <property type="project" value="UniProtKB-SubCell"/>
</dbReference>
<dbReference type="Pfam" id="PF07690">
    <property type="entry name" value="MFS_1"/>
    <property type="match status" value="1"/>
</dbReference>
<keyword evidence="9" id="KW-1185">Reference proteome</keyword>
<organism evidence="8 9">
    <name type="scientific">Rhypophila decipiens</name>
    <dbReference type="NCBI Taxonomy" id="261697"/>
    <lineage>
        <taxon>Eukaryota</taxon>
        <taxon>Fungi</taxon>
        <taxon>Dikarya</taxon>
        <taxon>Ascomycota</taxon>
        <taxon>Pezizomycotina</taxon>
        <taxon>Sordariomycetes</taxon>
        <taxon>Sordariomycetidae</taxon>
        <taxon>Sordariales</taxon>
        <taxon>Naviculisporaceae</taxon>
        <taxon>Rhypophila</taxon>
    </lineage>
</organism>